<gene>
    <name evidence="2" type="ORF">NPIL_296681</name>
</gene>
<feature type="chain" id="PRO_5036503556" evidence="1">
    <location>
        <begin position="18"/>
        <end position="300"/>
    </location>
</feature>
<comment type="caution">
    <text evidence="2">The sequence shown here is derived from an EMBL/GenBank/DDBJ whole genome shotgun (WGS) entry which is preliminary data.</text>
</comment>
<sequence>MVHSVFSLELFALTKFAVLIHNVPDIKDFQYKNGYFFRIMSAKQWEPFMKKSLSSLNIPLSLKNKVIALMQPISVQIDQWVWDHFNILKNIAHLMLIEYVWKDDGTIDRLKTAKNYIQCETNNIMLRFQMACVYWLEEEAKQLWKKMPETCRRRLDATDVHPLSSRWQHAVKDWITFIKSGAVDWRKHPFSRPLLWYCQDQTIIQGNLLQQLSPQDQLNVLKMLMKKQIPLQTKIFCLSKMSAEHFEDVIKKEPVQVFIGLCNCTWAVSGNIVVFSHLLDKNFFNSSEVICCKMSGLDGL</sequence>
<dbReference type="OrthoDB" id="6418612at2759"/>
<evidence type="ECO:0000256" key="1">
    <source>
        <dbReference type="SAM" id="SignalP"/>
    </source>
</evidence>
<keyword evidence="1" id="KW-0732">Signal</keyword>
<accession>A0A8X6Q7I7</accession>
<reference evidence="2" key="1">
    <citation type="submission" date="2020-08" db="EMBL/GenBank/DDBJ databases">
        <title>Multicomponent nature underlies the extraordinary mechanical properties of spider dragline silk.</title>
        <authorList>
            <person name="Kono N."/>
            <person name="Nakamura H."/>
            <person name="Mori M."/>
            <person name="Yoshida Y."/>
            <person name="Ohtoshi R."/>
            <person name="Malay A.D."/>
            <person name="Moran D.A.P."/>
            <person name="Tomita M."/>
            <person name="Numata K."/>
            <person name="Arakawa K."/>
        </authorList>
    </citation>
    <scope>NUCLEOTIDE SEQUENCE</scope>
</reference>
<dbReference type="Proteomes" id="UP000887013">
    <property type="component" value="Unassembled WGS sequence"/>
</dbReference>
<dbReference type="EMBL" id="BMAW01029036">
    <property type="protein sequence ID" value="GFU10252.1"/>
    <property type="molecule type" value="Genomic_DNA"/>
</dbReference>
<name>A0A8X6Q7I7_NEPPI</name>
<dbReference type="AlphaFoldDB" id="A0A8X6Q7I7"/>
<protein>
    <submittedName>
        <fullName evidence="2">Uncharacterized protein</fullName>
    </submittedName>
</protein>
<evidence type="ECO:0000313" key="3">
    <source>
        <dbReference type="Proteomes" id="UP000887013"/>
    </source>
</evidence>
<organism evidence="2 3">
    <name type="scientific">Nephila pilipes</name>
    <name type="common">Giant wood spider</name>
    <name type="synonym">Nephila maculata</name>
    <dbReference type="NCBI Taxonomy" id="299642"/>
    <lineage>
        <taxon>Eukaryota</taxon>
        <taxon>Metazoa</taxon>
        <taxon>Ecdysozoa</taxon>
        <taxon>Arthropoda</taxon>
        <taxon>Chelicerata</taxon>
        <taxon>Arachnida</taxon>
        <taxon>Araneae</taxon>
        <taxon>Araneomorphae</taxon>
        <taxon>Entelegynae</taxon>
        <taxon>Araneoidea</taxon>
        <taxon>Nephilidae</taxon>
        <taxon>Nephila</taxon>
    </lineage>
</organism>
<keyword evidence="3" id="KW-1185">Reference proteome</keyword>
<proteinExistence type="predicted"/>
<feature type="signal peptide" evidence="1">
    <location>
        <begin position="1"/>
        <end position="17"/>
    </location>
</feature>
<evidence type="ECO:0000313" key="2">
    <source>
        <dbReference type="EMBL" id="GFU10252.1"/>
    </source>
</evidence>